<comment type="caution">
    <text evidence="2">The sequence shown here is derived from an EMBL/GenBank/DDBJ whole genome shotgun (WGS) entry which is preliminary data.</text>
</comment>
<keyword evidence="3" id="KW-1185">Reference proteome</keyword>
<dbReference type="Proteomes" id="UP000630353">
    <property type="component" value="Unassembled WGS sequence"/>
</dbReference>
<sequence>MTARPLLAALALAATLALGACFHQDSKADIVKKAEHATTKDELRKALGDPDTLNKAGPLEEWVYEASDGVVRFPILGERVGPVVTGEKTKK</sequence>
<dbReference type="EMBL" id="BMZS01000017">
    <property type="protein sequence ID" value="GHD63802.1"/>
    <property type="molecule type" value="Genomic_DNA"/>
</dbReference>
<dbReference type="PROSITE" id="PS51257">
    <property type="entry name" value="PROKAR_LIPOPROTEIN"/>
    <property type="match status" value="1"/>
</dbReference>
<evidence type="ECO:0000313" key="2">
    <source>
        <dbReference type="EMBL" id="GHD63802.1"/>
    </source>
</evidence>
<organism evidence="2 3">
    <name type="scientific">Thalassobaculum fulvum</name>
    <dbReference type="NCBI Taxonomy" id="1633335"/>
    <lineage>
        <taxon>Bacteria</taxon>
        <taxon>Pseudomonadati</taxon>
        <taxon>Pseudomonadota</taxon>
        <taxon>Alphaproteobacteria</taxon>
        <taxon>Rhodospirillales</taxon>
        <taxon>Thalassobaculaceae</taxon>
        <taxon>Thalassobaculum</taxon>
    </lineage>
</organism>
<evidence type="ECO:0008006" key="4">
    <source>
        <dbReference type="Google" id="ProtNLM"/>
    </source>
</evidence>
<protein>
    <recommendedName>
        <fullName evidence="4">Lipoprotein</fullName>
    </recommendedName>
</protein>
<name>A0A918XXT6_9PROT</name>
<dbReference type="RefSeq" id="WP_229837537.1">
    <property type="nucleotide sequence ID" value="NZ_BMZS01000017.1"/>
</dbReference>
<feature type="chain" id="PRO_5037663725" description="Lipoprotein" evidence="1">
    <location>
        <begin position="20"/>
        <end position="91"/>
    </location>
</feature>
<dbReference type="AlphaFoldDB" id="A0A918XXT6"/>
<evidence type="ECO:0000256" key="1">
    <source>
        <dbReference type="SAM" id="SignalP"/>
    </source>
</evidence>
<evidence type="ECO:0000313" key="3">
    <source>
        <dbReference type="Proteomes" id="UP000630353"/>
    </source>
</evidence>
<accession>A0A918XXT6</accession>
<feature type="signal peptide" evidence="1">
    <location>
        <begin position="1"/>
        <end position="19"/>
    </location>
</feature>
<gene>
    <name evidence="2" type="ORF">GCM10017083_54670</name>
</gene>
<reference evidence="2" key="1">
    <citation type="journal article" date="2014" name="Int. J. Syst. Evol. Microbiol.">
        <title>Complete genome sequence of Corynebacterium casei LMG S-19264T (=DSM 44701T), isolated from a smear-ripened cheese.</title>
        <authorList>
            <consortium name="US DOE Joint Genome Institute (JGI-PGF)"/>
            <person name="Walter F."/>
            <person name="Albersmeier A."/>
            <person name="Kalinowski J."/>
            <person name="Ruckert C."/>
        </authorList>
    </citation>
    <scope>NUCLEOTIDE SEQUENCE</scope>
    <source>
        <strain evidence="2">KCTC 42651</strain>
    </source>
</reference>
<keyword evidence="1" id="KW-0732">Signal</keyword>
<reference evidence="2" key="2">
    <citation type="submission" date="2020-09" db="EMBL/GenBank/DDBJ databases">
        <authorList>
            <person name="Sun Q."/>
            <person name="Kim S."/>
        </authorList>
    </citation>
    <scope>NUCLEOTIDE SEQUENCE</scope>
    <source>
        <strain evidence="2">KCTC 42651</strain>
    </source>
</reference>
<proteinExistence type="predicted"/>